<proteinExistence type="predicted"/>
<dbReference type="InterPro" id="IPR051533">
    <property type="entry name" value="WaaL-like"/>
</dbReference>
<feature type="transmembrane region" description="Helical" evidence="5">
    <location>
        <begin position="70"/>
        <end position="89"/>
    </location>
</feature>
<keyword evidence="3 5" id="KW-1133">Transmembrane helix</keyword>
<feature type="transmembrane region" description="Helical" evidence="5">
    <location>
        <begin position="303"/>
        <end position="327"/>
    </location>
</feature>
<keyword evidence="4 5" id="KW-0472">Membrane</keyword>
<keyword evidence="8" id="KW-1185">Reference proteome</keyword>
<evidence type="ECO:0000256" key="1">
    <source>
        <dbReference type="ARBA" id="ARBA00004141"/>
    </source>
</evidence>
<dbReference type="Pfam" id="PF04932">
    <property type="entry name" value="Wzy_C"/>
    <property type="match status" value="1"/>
</dbReference>
<dbReference type="PANTHER" id="PTHR37422">
    <property type="entry name" value="TEICHURONIC ACID BIOSYNTHESIS PROTEIN TUAE"/>
    <property type="match status" value="1"/>
</dbReference>
<sequence>MFSPTPTPSTPSAPAASASFPVARWAAILLGASIPISVALDNLLLAVFLLAWVLGGGWREKFSAIRRHPVTPVVLALCGIVLLGCLYGPSDNAETLRFLRKYANLLLILLLLPLFRDPRDRLRALAAFGAAMGLTLLLSLLLWRGLLPDGLLAERLAENPVVFKLHITHGIFMALASFLAAVAALHLDPAQRRWRLLLAGAALLAAFNVLFMIEGRTGQLALTCLLGYFFIDRFRWRGMLLATAGLVVVVAIAYQLQAPLIERFALAAGEYRQWTGVGANKTSIGARLDFYINTLSIIREHPFFGVGTGGFTAAYAAVVAGTGQVAWNNPHNQYLLTAAQYGIVGLGMLLWMFYAIWRSAGSLPKPWQLAARGLLLVMMVGNLFNSFLLDHAESLLFVWMTGVLLAGCPPRAARTEPT</sequence>
<evidence type="ECO:0000313" key="8">
    <source>
        <dbReference type="Proteomes" id="UP000242886"/>
    </source>
</evidence>
<feature type="transmembrane region" description="Helical" evidence="5">
    <location>
        <begin position="234"/>
        <end position="254"/>
    </location>
</feature>
<evidence type="ECO:0000313" key="7">
    <source>
        <dbReference type="EMBL" id="SMB21565.1"/>
    </source>
</evidence>
<feature type="transmembrane region" description="Helical" evidence="5">
    <location>
        <begin position="95"/>
        <end position="115"/>
    </location>
</feature>
<gene>
    <name evidence="7" type="ORF">SDENCHOL_10361</name>
</gene>
<evidence type="ECO:0000259" key="6">
    <source>
        <dbReference type="Pfam" id="PF04932"/>
    </source>
</evidence>
<feature type="transmembrane region" description="Helical" evidence="5">
    <location>
        <begin position="196"/>
        <end position="214"/>
    </location>
</feature>
<accession>A0A7Z7HNV8</accession>
<feature type="transmembrane region" description="Helical" evidence="5">
    <location>
        <begin position="122"/>
        <end position="143"/>
    </location>
</feature>
<name>A0A7Z7HNV8_9PROT</name>
<dbReference type="GO" id="GO:0016020">
    <property type="term" value="C:membrane"/>
    <property type="evidence" value="ECO:0007669"/>
    <property type="project" value="UniProtKB-SubCell"/>
</dbReference>
<evidence type="ECO:0000256" key="3">
    <source>
        <dbReference type="ARBA" id="ARBA00022989"/>
    </source>
</evidence>
<evidence type="ECO:0000256" key="4">
    <source>
        <dbReference type="ARBA" id="ARBA00023136"/>
    </source>
</evidence>
<dbReference type="EMBL" id="LT837803">
    <property type="protein sequence ID" value="SMB21565.1"/>
    <property type="molecule type" value="Genomic_DNA"/>
</dbReference>
<feature type="transmembrane region" description="Helical" evidence="5">
    <location>
        <begin position="25"/>
        <end position="58"/>
    </location>
</feature>
<feature type="domain" description="O-antigen ligase-related" evidence="6">
    <location>
        <begin position="202"/>
        <end position="349"/>
    </location>
</feature>
<organism evidence="7 8">
    <name type="scientific">Sterolibacterium denitrificans</name>
    <dbReference type="NCBI Taxonomy" id="157592"/>
    <lineage>
        <taxon>Bacteria</taxon>
        <taxon>Pseudomonadati</taxon>
        <taxon>Pseudomonadota</taxon>
        <taxon>Betaproteobacteria</taxon>
        <taxon>Nitrosomonadales</taxon>
        <taxon>Sterolibacteriaceae</taxon>
        <taxon>Sterolibacterium</taxon>
    </lineage>
</organism>
<comment type="subcellular location">
    <subcellularLocation>
        <location evidence="1">Membrane</location>
        <topology evidence="1">Multi-pass membrane protein</topology>
    </subcellularLocation>
</comment>
<feature type="transmembrane region" description="Helical" evidence="5">
    <location>
        <begin position="163"/>
        <end position="184"/>
    </location>
</feature>
<protein>
    <recommendedName>
        <fullName evidence="6">O-antigen ligase-related domain-containing protein</fullName>
    </recommendedName>
</protein>
<evidence type="ECO:0000256" key="2">
    <source>
        <dbReference type="ARBA" id="ARBA00022692"/>
    </source>
</evidence>
<feature type="transmembrane region" description="Helical" evidence="5">
    <location>
        <begin position="369"/>
        <end position="389"/>
    </location>
</feature>
<evidence type="ECO:0000256" key="5">
    <source>
        <dbReference type="SAM" id="Phobius"/>
    </source>
</evidence>
<dbReference type="Proteomes" id="UP000242886">
    <property type="component" value="Chromosome SDENCHOL"/>
</dbReference>
<dbReference type="AlphaFoldDB" id="A0A7Z7HNV8"/>
<feature type="transmembrane region" description="Helical" evidence="5">
    <location>
        <begin position="339"/>
        <end position="357"/>
    </location>
</feature>
<dbReference type="InterPro" id="IPR007016">
    <property type="entry name" value="O-antigen_ligase-rel_domated"/>
</dbReference>
<dbReference type="PANTHER" id="PTHR37422:SF13">
    <property type="entry name" value="LIPOPOLYSACCHARIDE BIOSYNTHESIS PROTEIN PA4999-RELATED"/>
    <property type="match status" value="1"/>
</dbReference>
<reference evidence="7" key="1">
    <citation type="submission" date="2017-03" db="EMBL/GenBank/DDBJ databases">
        <authorList>
            <consortium name="AG Boll"/>
        </authorList>
    </citation>
    <scope>NUCLEOTIDE SEQUENCE [LARGE SCALE GENOMIC DNA]</scope>
    <source>
        <strain evidence="7">Chol</strain>
    </source>
</reference>
<keyword evidence="2 5" id="KW-0812">Transmembrane</keyword>